<evidence type="ECO:0008006" key="4">
    <source>
        <dbReference type="Google" id="ProtNLM"/>
    </source>
</evidence>
<keyword evidence="3" id="KW-1185">Reference proteome</keyword>
<feature type="compositionally biased region" description="Pro residues" evidence="1">
    <location>
        <begin position="341"/>
        <end position="352"/>
    </location>
</feature>
<feature type="region of interest" description="Disordered" evidence="1">
    <location>
        <begin position="120"/>
        <end position="157"/>
    </location>
</feature>
<evidence type="ECO:0000313" key="3">
    <source>
        <dbReference type="Proteomes" id="UP001596160"/>
    </source>
</evidence>
<feature type="region of interest" description="Disordered" evidence="1">
    <location>
        <begin position="315"/>
        <end position="367"/>
    </location>
</feature>
<organism evidence="2 3">
    <name type="scientific">Streptomyces amakusaensis</name>
    <dbReference type="NCBI Taxonomy" id="67271"/>
    <lineage>
        <taxon>Bacteria</taxon>
        <taxon>Bacillati</taxon>
        <taxon>Actinomycetota</taxon>
        <taxon>Actinomycetes</taxon>
        <taxon>Kitasatosporales</taxon>
        <taxon>Streptomycetaceae</taxon>
        <taxon>Streptomyces</taxon>
    </lineage>
</organism>
<protein>
    <recommendedName>
        <fullName evidence="4">DUF222 domain-containing protein</fullName>
    </recommendedName>
</protein>
<gene>
    <name evidence="2" type="ORF">ACFPRH_03480</name>
</gene>
<proteinExistence type="predicted"/>
<sequence length="367" mass="40322">MPACAVRPAAPFGDPSPQTCLQVAGEAALFAIIAADDAMAAVCRSRSGSTAHLEAAMHEAHREATEAARHADRAEQYADDPEMPASALAYCARKAVDHAVRAQAAAGAETTAVGLRTELDRVLTPAEQAERESTRRREEAEHEAEQRAATGMDHDNRQHAASNRYLAERHVAELGWTTGHLRVMEAAATGRLYWHDRRARLAPQHGQWTGGRRISQERTRALYAARFLITTARTADGARVLAPSPMGRVALELARLHQTALHDTDQAAYEARFARVRRRHKRRDDQKAAARRLPELDASASKLYRHPVTLAEQQALADREATERWEGEDGYCPAVRTPRPTATPTPARPVPPAARTGQQQAVQPALW</sequence>
<feature type="compositionally biased region" description="Polar residues" evidence="1">
    <location>
        <begin position="357"/>
        <end position="367"/>
    </location>
</feature>
<feature type="compositionally biased region" description="Basic and acidic residues" evidence="1">
    <location>
        <begin position="317"/>
        <end position="327"/>
    </location>
</feature>
<evidence type="ECO:0000256" key="1">
    <source>
        <dbReference type="SAM" id="MobiDB-lite"/>
    </source>
</evidence>
<reference evidence="3" key="1">
    <citation type="journal article" date="2019" name="Int. J. Syst. Evol. Microbiol.">
        <title>The Global Catalogue of Microorganisms (GCM) 10K type strain sequencing project: providing services to taxonomists for standard genome sequencing and annotation.</title>
        <authorList>
            <consortium name="The Broad Institute Genomics Platform"/>
            <consortium name="The Broad Institute Genome Sequencing Center for Infectious Disease"/>
            <person name="Wu L."/>
            <person name="Ma J."/>
        </authorList>
    </citation>
    <scope>NUCLEOTIDE SEQUENCE [LARGE SCALE GENOMIC DNA]</scope>
    <source>
        <strain evidence="3">PCU 266</strain>
    </source>
</reference>
<feature type="compositionally biased region" description="Basic and acidic residues" evidence="1">
    <location>
        <begin position="128"/>
        <end position="157"/>
    </location>
</feature>
<comment type="caution">
    <text evidence="2">The sequence shown here is derived from an EMBL/GenBank/DDBJ whole genome shotgun (WGS) entry which is preliminary data.</text>
</comment>
<name>A0ABW0ADV3_9ACTN</name>
<evidence type="ECO:0000313" key="2">
    <source>
        <dbReference type="EMBL" id="MFC5150795.1"/>
    </source>
</evidence>
<dbReference type="RefSeq" id="WP_344477206.1">
    <property type="nucleotide sequence ID" value="NZ_BAAASB010000007.1"/>
</dbReference>
<dbReference type="EMBL" id="JBHSKP010000001">
    <property type="protein sequence ID" value="MFC5150795.1"/>
    <property type="molecule type" value="Genomic_DNA"/>
</dbReference>
<accession>A0ABW0ADV3</accession>
<dbReference type="Proteomes" id="UP001596160">
    <property type="component" value="Unassembled WGS sequence"/>
</dbReference>